<dbReference type="HOGENOM" id="CLU_1059897_0_0_1"/>
<protein>
    <submittedName>
        <fullName evidence="2">Uncharacterized protein</fullName>
    </submittedName>
</protein>
<reference evidence="2 3" key="1">
    <citation type="journal article" date="2014" name="BMC Genomics">
        <title>Comparative genome sequencing reveals chemotype-specific gene clusters in the toxigenic black mold Stachybotrys.</title>
        <authorList>
            <person name="Semeiks J."/>
            <person name="Borek D."/>
            <person name="Otwinowski Z."/>
            <person name="Grishin N.V."/>
        </authorList>
    </citation>
    <scope>NUCLEOTIDE SEQUENCE [LARGE SCALE GENOMIC DNA]</scope>
    <source>
        <strain evidence="3">CBS 109288 / IBT 7711</strain>
    </source>
</reference>
<accession>A0A084AHC9</accession>
<gene>
    <name evidence="2" type="ORF">S7711_10639</name>
</gene>
<organism evidence="2 3">
    <name type="scientific">Stachybotrys chartarum (strain CBS 109288 / IBT 7711)</name>
    <name type="common">Toxic black mold</name>
    <name type="synonym">Stilbospora chartarum</name>
    <dbReference type="NCBI Taxonomy" id="1280523"/>
    <lineage>
        <taxon>Eukaryota</taxon>
        <taxon>Fungi</taxon>
        <taxon>Dikarya</taxon>
        <taxon>Ascomycota</taxon>
        <taxon>Pezizomycotina</taxon>
        <taxon>Sordariomycetes</taxon>
        <taxon>Hypocreomycetidae</taxon>
        <taxon>Hypocreales</taxon>
        <taxon>Stachybotryaceae</taxon>
        <taxon>Stachybotrys</taxon>
    </lineage>
</organism>
<evidence type="ECO:0000313" key="3">
    <source>
        <dbReference type="Proteomes" id="UP000028045"/>
    </source>
</evidence>
<keyword evidence="3" id="KW-1185">Reference proteome</keyword>
<feature type="non-terminal residue" evidence="2">
    <location>
        <position position="1"/>
    </location>
</feature>
<dbReference type="Proteomes" id="UP000028045">
    <property type="component" value="Unassembled WGS sequence"/>
</dbReference>
<dbReference type="AlphaFoldDB" id="A0A084AHC9"/>
<feature type="coiled-coil region" evidence="1">
    <location>
        <begin position="38"/>
        <end position="65"/>
    </location>
</feature>
<keyword evidence="1" id="KW-0175">Coiled coil</keyword>
<sequence>RVAAIIANAVTAAAATTTSAIAAAAAPPAPPPSLGQELATLRDEIRSLQEEVRVLRGQIQAGQCQCAAPAAAAAAPVVPAAAPPPPPHRPAYMAPTVAAKLKHSIPSDASCSPSTPGGNSKPLPANLARLLHLFHVLHLTPTSGNQFLSAAQASSLLDPFGGNTLAATTFLVANASLGNDPIFKPTFLTVYSKRNLSVASRHCAAISAVVRILGLGNGIRTDLSTCLSADEAILLCMTQHGKVNRRDRARDGLQRLANEIQVT</sequence>
<evidence type="ECO:0000256" key="1">
    <source>
        <dbReference type="SAM" id="Coils"/>
    </source>
</evidence>
<dbReference type="EMBL" id="KL648731">
    <property type="protein sequence ID" value="KEY64708.1"/>
    <property type="molecule type" value="Genomic_DNA"/>
</dbReference>
<proteinExistence type="predicted"/>
<name>A0A084AHC9_STACB</name>
<evidence type="ECO:0000313" key="2">
    <source>
        <dbReference type="EMBL" id="KEY64708.1"/>
    </source>
</evidence>